<evidence type="ECO:0000256" key="7">
    <source>
        <dbReference type="SAM" id="Phobius"/>
    </source>
</evidence>
<dbReference type="Gene3D" id="3.30.70.120">
    <property type="match status" value="1"/>
</dbReference>
<organism evidence="9 10">
    <name type="scientific">Mycoplasmopsis columbinasalis</name>
    <dbReference type="NCBI Taxonomy" id="114880"/>
    <lineage>
        <taxon>Bacteria</taxon>
        <taxon>Bacillati</taxon>
        <taxon>Mycoplasmatota</taxon>
        <taxon>Mycoplasmoidales</taxon>
        <taxon>Metamycoplasmataceae</taxon>
        <taxon>Mycoplasmopsis</taxon>
    </lineage>
</organism>
<reference evidence="9 10" key="1">
    <citation type="submission" date="2019-01" db="EMBL/GenBank/DDBJ databases">
        <authorList>
            <consortium name="Pathogen Informatics"/>
        </authorList>
    </citation>
    <scope>NUCLEOTIDE SEQUENCE [LARGE SCALE GENOMIC DNA]</scope>
    <source>
        <strain evidence="9 10">NCTC10184</strain>
    </source>
</reference>
<keyword evidence="5 7" id="KW-0472">Membrane</keyword>
<feature type="transmembrane region" description="Helical" evidence="7">
    <location>
        <begin position="175"/>
        <end position="196"/>
    </location>
</feature>
<evidence type="ECO:0000256" key="6">
    <source>
        <dbReference type="SAM" id="Coils"/>
    </source>
</evidence>
<feature type="coiled-coil region" evidence="6">
    <location>
        <begin position="404"/>
        <end position="438"/>
    </location>
</feature>
<evidence type="ECO:0000313" key="9">
    <source>
        <dbReference type="EMBL" id="VEU78375.1"/>
    </source>
</evidence>
<feature type="transmembrane region" description="Helical" evidence="7">
    <location>
        <begin position="93"/>
        <end position="116"/>
    </location>
</feature>
<evidence type="ECO:0000256" key="2">
    <source>
        <dbReference type="ARBA" id="ARBA00022475"/>
    </source>
</evidence>
<dbReference type="Proteomes" id="UP000290876">
    <property type="component" value="Chromosome"/>
</dbReference>
<feature type="transmembrane region" description="Helical" evidence="7">
    <location>
        <begin position="217"/>
        <end position="237"/>
    </location>
</feature>
<name>A0A449BAZ7_9BACT</name>
<feature type="transmembrane region" description="Helical" evidence="7">
    <location>
        <begin position="123"/>
        <end position="146"/>
    </location>
</feature>
<keyword evidence="2" id="KW-1003">Cell membrane</keyword>
<dbReference type="PANTHER" id="PTHR33545">
    <property type="entry name" value="UPF0750 MEMBRANE PROTEIN YITT-RELATED"/>
    <property type="match status" value="1"/>
</dbReference>
<feature type="transmembrane region" description="Helical" evidence="7">
    <location>
        <begin position="42"/>
        <end position="60"/>
    </location>
</feature>
<accession>A0A449BAZ7</accession>
<keyword evidence="10" id="KW-1185">Reference proteome</keyword>
<evidence type="ECO:0000313" key="10">
    <source>
        <dbReference type="Proteomes" id="UP000290876"/>
    </source>
</evidence>
<keyword evidence="3 7" id="KW-0812">Transmembrane</keyword>
<proteinExistence type="predicted"/>
<dbReference type="KEGG" id="mcob:NCTC10184_00620"/>
<evidence type="ECO:0000256" key="3">
    <source>
        <dbReference type="ARBA" id="ARBA00022692"/>
    </source>
</evidence>
<dbReference type="AlphaFoldDB" id="A0A449BAZ7"/>
<evidence type="ECO:0000256" key="1">
    <source>
        <dbReference type="ARBA" id="ARBA00004651"/>
    </source>
</evidence>
<evidence type="ECO:0000259" key="8">
    <source>
        <dbReference type="Pfam" id="PF10035"/>
    </source>
</evidence>
<protein>
    <submittedName>
        <fullName evidence="9">Uncharacterized BCR, YitT family COG1284</fullName>
    </submittedName>
</protein>
<dbReference type="RefSeq" id="WP_129623199.1">
    <property type="nucleotide sequence ID" value="NZ_LR215043.1"/>
</dbReference>
<gene>
    <name evidence="9" type="ORF">NCTC10184_00620</name>
</gene>
<dbReference type="OrthoDB" id="387512at2"/>
<feature type="transmembrane region" description="Helical" evidence="7">
    <location>
        <begin position="257"/>
        <end position="277"/>
    </location>
</feature>
<dbReference type="Pfam" id="PF10035">
    <property type="entry name" value="DUF2179"/>
    <property type="match status" value="1"/>
</dbReference>
<feature type="domain" description="DUF2179" evidence="8">
    <location>
        <begin position="314"/>
        <end position="361"/>
    </location>
</feature>
<dbReference type="PANTHER" id="PTHR33545:SF5">
    <property type="entry name" value="UPF0750 MEMBRANE PROTEIN YITT"/>
    <property type="match status" value="1"/>
</dbReference>
<dbReference type="InterPro" id="IPR015867">
    <property type="entry name" value="N-reg_PII/ATP_PRibTrfase_C"/>
</dbReference>
<dbReference type="Pfam" id="PF02588">
    <property type="entry name" value="YitT_membrane"/>
    <property type="match status" value="1"/>
</dbReference>
<evidence type="ECO:0000256" key="4">
    <source>
        <dbReference type="ARBA" id="ARBA00022989"/>
    </source>
</evidence>
<dbReference type="EMBL" id="LR215043">
    <property type="protein sequence ID" value="VEU78375.1"/>
    <property type="molecule type" value="Genomic_DNA"/>
</dbReference>
<keyword evidence="6" id="KW-0175">Coiled coil</keyword>
<dbReference type="InterPro" id="IPR019264">
    <property type="entry name" value="DUF2179"/>
</dbReference>
<dbReference type="InterPro" id="IPR003740">
    <property type="entry name" value="YitT"/>
</dbReference>
<keyword evidence="4 7" id="KW-1133">Transmembrane helix</keyword>
<evidence type="ECO:0000256" key="5">
    <source>
        <dbReference type="ARBA" id="ARBA00023136"/>
    </source>
</evidence>
<dbReference type="GO" id="GO:0005886">
    <property type="term" value="C:plasma membrane"/>
    <property type="evidence" value="ECO:0007669"/>
    <property type="project" value="UniProtKB-SubCell"/>
</dbReference>
<comment type="subcellular location">
    <subcellularLocation>
        <location evidence="1">Cell membrane</location>
        <topology evidence="1">Multi-pass membrane protein</topology>
    </subcellularLocation>
</comment>
<sequence>MKENQQKQAKFERITEVQRAKIKQSLLTFGTFYRVKSLRWQIVFTVLIGALFGLTQYFVIQITGLYEMGVAAISQATARLMYQVLPFNEVTRFIIYNTIFWLLNFFANVPLFILAYKKIGKRFTLLNLIFMISVTVVGLIISNSIYDSQHLYLFGKLDEHNLIKWTSDNIGDLSILIYGLLWGGLQAIFTAILLIIDSSSAGFDILSVYLSRKKFRDVGSFLMFLHFVSFLFAYFFGSYLTNGLKENQWDMQLLFSPAFVAGLIMVLFNGWILNMLFPKFKMVKVEVITSKPWEIVDKVNELKEYRFSTSVKEMVGGFTRTPQNVVMTTCLYIDAAQILEVANKVDPNAFIMISDLKKVDGYMYITHSEYKYILKKNRKNNTQKPLGEPTSNTTLTATLLNPELPKLETNLTNVETQLENLKAELELVKQEVQKTDTETKTSD</sequence>
<dbReference type="InterPro" id="IPR051461">
    <property type="entry name" value="UPF0750_membrane"/>
</dbReference>